<feature type="compositionally biased region" description="Polar residues" evidence="1">
    <location>
        <begin position="69"/>
        <end position="91"/>
    </location>
</feature>
<feature type="compositionally biased region" description="Pro residues" evidence="1">
    <location>
        <begin position="43"/>
        <end position="63"/>
    </location>
</feature>
<evidence type="ECO:0000313" key="3">
    <source>
        <dbReference type="Proteomes" id="UP000887565"/>
    </source>
</evidence>
<name>A0A915LA08_ROMCU</name>
<evidence type="ECO:0000313" key="4">
    <source>
        <dbReference type="WBParaSite" id="nRc.2.0.1.t47238-RA"/>
    </source>
</evidence>
<feature type="signal peptide" evidence="2">
    <location>
        <begin position="1"/>
        <end position="22"/>
    </location>
</feature>
<reference evidence="4" key="1">
    <citation type="submission" date="2022-11" db="UniProtKB">
        <authorList>
            <consortium name="WormBaseParasite"/>
        </authorList>
    </citation>
    <scope>IDENTIFICATION</scope>
</reference>
<proteinExistence type="predicted"/>
<dbReference type="WBParaSite" id="nRc.2.0.1.t47238-RA">
    <property type="protein sequence ID" value="nRc.2.0.1.t47238-RA"/>
    <property type="gene ID" value="nRc.2.0.1.g47238"/>
</dbReference>
<feature type="chain" id="PRO_5036972734" evidence="2">
    <location>
        <begin position="23"/>
        <end position="136"/>
    </location>
</feature>
<dbReference type="Proteomes" id="UP000887565">
    <property type="component" value="Unplaced"/>
</dbReference>
<accession>A0A915LA08</accession>
<feature type="region of interest" description="Disordered" evidence="1">
    <location>
        <begin position="29"/>
        <end position="136"/>
    </location>
</feature>
<evidence type="ECO:0000256" key="2">
    <source>
        <dbReference type="SAM" id="SignalP"/>
    </source>
</evidence>
<sequence length="136" mass="13255">MKMILSLLVVLASLVSTGMTCAAGGGGGVLSPTGVVNSGANPPAAPPQPGANPPAAPPQPGANPPATVNVGSPSSQILLSKDGVQSSSASDNAAIIPQDQTNLDTMKAAAPGNEGTLNASPISLPNNDVKSIQKRI</sequence>
<dbReference type="AlphaFoldDB" id="A0A915LA08"/>
<keyword evidence="3" id="KW-1185">Reference proteome</keyword>
<protein>
    <submittedName>
        <fullName evidence="4">Uncharacterized protein</fullName>
    </submittedName>
</protein>
<organism evidence="3 4">
    <name type="scientific">Romanomermis culicivorax</name>
    <name type="common">Nematode worm</name>
    <dbReference type="NCBI Taxonomy" id="13658"/>
    <lineage>
        <taxon>Eukaryota</taxon>
        <taxon>Metazoa</taxon>
        <taxon>Ecdysozoa</taxon>
        <taxon>Nematoda</taxon>
        <taxon>Enoplea</taxon>
        <taxon>Dorylaimia</taxon>
        <taxon>Mermithida</taxon>
        <taxon>Mermithoidea</taxon>
        <taxon>Mermithidae</taxon>
        <taxon>Romanomermis</taxon>
    </lineage>
</organism>
<feature type="compositionally biased region" description="Polar residues" evidence="1">
    <location>
        <begin position="115"/>
        <end position="130"/>
    </location>
</feature>
<evidence type="ECO:0000256" key="1">
    <source>
        <dbReference type="SAM" id="MobiDB-lite"/>
    </source>
</evidence>
<keyword evidence="2" id="KW-0732">Signal</keyword>